<dbReference type="PANTHER" id="PTHR22916:SF3">
    <property type="entry name" value="UDP-GLCNAC:BETAGAL BETA-1,3-N-ACETYLGLUCOSAMINYLTRANSFERASE-LIKE PROTEIN 1"/>
    <property type="match status" value="1"/>
</dbReference>
<dbReference type="KEGG" id="muc:MuYL_1752"/>
<accession>A0A223NVI7</accession>
<dbReference type="InterPro" id="IPR001173">
    <property type="entry name" value="Glyco_trans_2-like"/>
</dbReference>
<dbReference type="EMBL" id="CP022743">
    <property type="protein sequence ID" value="ASU33648.1"/>
    <property type="molecule type" value="Genomic_DNA"/>
</dbReference>
<organism evidence="2 3">
    <name type="scientific">Mucilaginibacter xinganensis</name>
    <dbReference type="NCBI Taxonomy" id="1234841"/>
    <lineage>
        <taxon>Bacteria</taxon>
        <taxon>Pseudomonadati</taxon>
        <taxon>Bacteroidota</taxon>
        <taxon>Sphingobacteriia</taxon>
        <taxon>Sphingobacteriales</taxon>
        <taxon>Sphingobacteriaceae</taxon>
        <taxon>Mucilaginibacter</taxon>
    </lineage>
</organism>
<sequence>MDSITEDSYPNKEIVIINDGSKDDTDGVIINWVKLNQNKISVIYVKRENRGICATLNELIRLSNGKYLLVIASDDALYGNTIAERVDLLEETEKNGKLVLVSDAQVIDENNNFISASSMEMNKGDKNKFKTEEGILEELISKPSTVGAIALINKSIYSRIGFYPEDTFIEDWFFYQRAASIRAILFWDKVVSQYRVHSSNMSGSNISLTKRLLIYRAVKLSVRRNVSWFPSLYFKYLGVKKIIELDFAILKLTLKNYF</sequence>
<reference evidence="2 3" key="1">
    <citation type="submission" date="2017-08" db="EMBL/GenBank/DDBJ databases">
        <title>Complete genome sequence of Mucilaginibacter sp. strain BJC16-A31.</title>
        <authorList>
            <consortium name="Henan University of Science and Technology"/>
            <person name="You X."/>
        </authorList>
    </citation>
    <scope>NUCLEOTIDE SEQUENCE [LARGE SCALE GENOMIC DNA]</scope>
    <source>
        <strain evidence="2 3">BJC16-A31</strain>
    </source>
</reference>
<proteinExistence type="predicted"/>
<name>A0A223NVI7_9SPHI</name>
<keyword evidence="3" id="KW-1185">Reference proteome</keyword>
<evidence type="ECO:0000259" key="1">
    <source>
        <dbReference type="Pfam" id="PF00535"/>
    </source>
</evidence>
<dbReference type="Proteomes" id="UP000215002">
    <property type="component" value="Chromosome"/>
</dbReference>
<evidence type="ECO:0000313" key="2">
    <source>
        <dbReference type="EMBL" id="ASU33648.1"/>
    </source>
</evidence>
<keyword evidence="2" id="KW-0808">Transferase</keyword>
<dbReference type="PANTHER" id="PTHR22916">
    <property type="entry name" value="GLYCOSYLTRANSFERASE"/>
    <property type="match status" value="1"/>
</dbReference>
<evidence type="ECO:0000313" key="3">
    <source>
        <dbReference type="Proteomes" id="UP000215002"/>
    </source>
</evidence>
<dbReference type="AlphaFoldDB" id="A0A223NVI7"/>
<dbReference type="GO" id="GO:0016758">
    <property type="term" value="F:hexosyltransferase activity"/>
    <property type="evidence" value="ECO:0007669"/>
    <property type="project" value="UniProtKB-ARBA"/>
</dbReference>
<dbReference type="Gene3D" id="3.90.550.10">
    <property type="entry name" value="Spore Coat Polysaccharide Biosynthesis Protein SpsA, Chain A"/>
    <property type="match status" value="1"/>
</dbReference>
<dbReference type="Pfam" id="PF00535">
    <property type="entry name" value="Glycos_transf_2"/>
    <property type="match status" value="1"/>
</dbReference>
<protein>
    <submittedName>
        <fullName evidence="2">Glycosyltransferase involved in cell wall bisynthesis</fullName>
    </submittedName>
</protein>
<dbReference type="InterPro" id="IPR029044">
    <property type="entry name" value="Nucleotide-diphossugar_trans"/>
</dbReference>
<dbReference type="SUPFAM" id="SSF53448">
    <property type="entry name" value="Nucleotide-diphospho-sugar transferases"/>
    <property type="match status" value="1"/>
</dbReference>
<feature type="domain" description="Glycosyltransferase 2-like" evidence="1">
    <location>
        <begin position="2"/>
        <end position="160"/>
    </location>
</feature>
<gene>
    <name evidence="2" type="ORF">MuYL_1752</name>
</gene>